<dbReference type="EMBL" id="CP095071">
    <property type="protein sequence ID" value="UOQ84695.1"/>
    <property type="molecule type" value="Genomic_DNA"/>
</dbReference>
<organism evidence="6 7">
    <name type="scientific">Gracilibacillus salinarum</name>
    <dbReference type="NCBI Taxonomy" id="2932255"/>
    <lineage>
        <taxon>Bacteria</taxon>
        <taxon>Bacillati</taxon>
        <taxon>Bacillota</taxon>
        <taxon>Bacilli</taxon>
        <taxon>Bacillales</taxon>
        <taxon>Bacillaceae</taxon>
        <taxon>Gracilibacillus</taxon>
    </lineage>
</organism>
<dbReference type="SUPFAM" id="SSF88713">
    <property type="entry name" value="Glycoside hydrolase/deacetylase"/>
    <property type="match status" value="1"/>
</dbReference>
<dbReference type="Proteomes" id="UP000831537">
    <property type="component" value="Chromosome"/>
</dbReference>
<sequence length="471" mass="54436">MKSTSKRMMIFIGIILIIILVILFMTVFQKDQQKQNKEEIITHSKYEGVDIITDVAYDDTYRSATHYPIFNIAKLDDEIAAYVQKSEENFFTDLKDKDPKWLEKRPASFSLSFDIYPIQDNLYSIVFYKDTYSGGANMQQDSNVYLVDMEKGQFIKQNEIIDNTTENKDQLYEQLKQGFMQSEDYQDFFFEEELHKWLYDESNTFSNMYIEEDHLVFIFNEYQVTAGAAGRPVIRIPLNDIKGIISKEWKDKLKIEEDESEEQEKPTEPEEGDSEDNGDTTESEIPDDAKKVAITFDDGPHPENTLKILNILEEYEMKATFFMLGSRVDFYPDIAKEVAKRGHEIGNHTWHHKDLTTLGTTEIKEEVQSTADMIKKATGEAPTAFRPPYGAINDNVRSVVDQESTLWTIDTEDWKSHDPDAILEVVKDNIEDGSIILMHDIHSTTVEGFKKVAAYLKKEGYYTVTVSQLND</sequence>
<dbReference type="Pfam" id="PF11738">
    <property type="entry name" value="DUF3298"/>
    <property type="match status" value="1"/>
</dbReference>
<evidence type="ECO:0000256" key="1">
    <source>
        <dbReference type="ARBA" id="ARBA00022723"/>
    </source>
</evidence>
<dbReference type="InterPro" id="IPR050248">
    <property type="entry name" value="Polysacc_deacetylase_ArnD"/>
</dbReference>
<dbReference type="InterPro" id="IPR002509">
    <property type="entry name" value="NODB_dom"/>
</dbReference>
<keyword evidence="2" id="KW-0378">Hydrolase</keyword>
<dbReference type="Gene3D" id="3.30.565.40">
    <property type="entry name" value="Fervidobacterium nodosum Rt17-B1 like"/>
    <property type="match status" value="1"/>
</dbReference>
<evidence type="ECO:0000313" key="7">
    <source>
        <dbReference type="Proteomes" id="UP000831537"/>
    </source>
</evidence>
<dbReference type="RefSeq" id="WP_244742807.1">
    <property type="nucleotide sequence ID" value="NZ_CP095071.1"/>
</dbReference>
<dbReference type="PROSITE" id="PS51677">
    <property type="entry name" value="NODB"/>
    <property type="match status" value="1"/>
</dbReference>
<dbReference type="PANTHER" id="PTHR10587">
    <property type="entry name" value="GLYCOSYL TRANSFERASE-RELATED"/>
    <property type="match status" value="1"/>
</dbReference>
<dbReference type="Gene3D" id="3.90.640.20">
    <property type="entry name" value="Heat-shock cognate protein, ATPase"/>
    <property type="match status" value="1"/>
</dbReference>
<evidence type="ECO:0000259" key="5">
    <source>
        <dbReference type="PROSITE" id="PS51677"/>
    </source>
</evidence>
<dbReference type="CDD" id="cd10954">
    <property type="entry name" value="CE4_CtAXE_like"/>
    <property type="match status" value="1"/>
</dbReference>
<evidence type="ECO:0000313" key="6">
    <source>
        <dbReference type="EMBL" id="UOQ84695.1"/>
    </source>
</evidence>
<dbReference type="PANTHER" id="PTHR10587:SF133">
    <property type="entry name" value="CHITIN DEACETYLASE 1-RELATED"/>
    <property type="match status" value="1"/>
</dbReference>
<dbReference type="InterPro" id="IPR037126">
    <property type="entry name" value="PdaC/RsiV-like_sf"/>
</dbReference>
<reference evidence="6 7" key="1">
    <citation type="submission" date="2022-04" db="EMBL/GenBank/DDBJ databases">
        <title>Gracilibacillus sp. isolated from saltern.</title>
        <authorList>
            <person name="Won M."/>
            <person name="Lee C.-M."/>
            <person name="Woen H.-Y."/>
            <person name="Kwon S.-W."/>
        </authorList>
    </citation>
    <scope>NUCLEOTIDE SEQUENCE [LARGE SCALE GENOMIC DNA]</scope>
    <source>
        <strain evidence="6 7">SSPM10-3</strain>
    </source>
</reference>
<feature type="domain" description="NodB homology" evidence="5">
    <location>
        <begin position="290"/>
        <end position="464"/>
    </location>
</feature>
<dbReference type="InterPro" id="IPR011330">
    <property type="entry name" value="Glyco_hydro/deAcase_b/a-brl"/>
</dbReference>
<keyword evidence="4" id="KW-1133">Transmembrane helix</keyword>
<proteinExistence type="predicted"/>
<feature type="region of interest" description="Disordered" evidence="3">
    <location>
        <begin position="254"/>
        <end position="288"/>
    </location>
</feature>
<evidence type="ECO:0000256" key="4">
    <source>
        <dbReference type="SAM" id="Phobius"/>
    </source>
</evidence>
<dbReference type="Gene3D" id="3.20.20.370">
    <property type="entry name" value="Glycoside hydrolase/deacetylase"/>
    <property type="match status" value="1"/>
</dbReference>
<keyword evidence="7" id="KW-1185">Reference proteome</keyword>
<keyword evidence="4" id="KW-0812">Transmembrane</keyword>
<name>A0ABY4GL58_9BACI</name>
<accession>A0ABY4GL58</accession>
<gene>
    <name evidence="6" type="ORF">MUN87_18860</name>
</gene>
<evidence type="ECO:0000256" key="2">
    <source>
        <dbReference type="ARBA" id="ARBA00022801"/>
    </source>
</evidence>
<protein>
    <submittedName>
        <fullName evidence="6">Polysaccharide deacetylase family protein</fullName>
    </submittedName>
</protein>
<keyword evidence="1" id="KW-0479">Metal-binding</keyword>
<evidence type="ECO:0000256" key="3">
    <source>
        <dbReference type="SAM" id="MobiDB-lite"/>
    </source>
</evidence>
<feature type="compositionally biased region" description="Acidic residues" evidence="3">
    <location>
        <begin position="269"/>
        <end position="286"/>
    </location>
</feature>
<feature type="transmembrane region" description="Helical" evidence="4">
    <location>
        <begin position="9"/>
        <end position="28"/>
    </location>
</feature>
<dbReference type="InterPro" id="IPR021729">
    <property type="entry name" value="DUF3298"/>
</dbReference>
<keyword evidence="4" id="KW-0472">Membrane</keyword>
<dbReference type="Pfam" id="PF01522">
    <property type="entry name" value="Polysacc_deac_1"/>
    <property type="match status" value="1"/>
</dbReference>